<dbReference type="GO" id="GO:0046579">
    <property type="term" value="P:positive regulation of Ras protein signal transduction"/>
    <property type="evidence" value="ECO:0007669"/>
    <property type="project" value="TreeGrafter"/>
</dbReference>
<gene>
    <name evidence="3" type="ORF">M0811_12692</name>
</gene>
<dbReference type="GO" id="GO:0005829">
    <property type="term" value="C:cytosol"/>
    <property type="evidence" value="ECO:0007669"/>
    <property type="project" value="TreeGrafter"/>
</dbReference>
<evidence type="ECO:0000313" key="3">
    <source>
        <dbReference type="EMBL" id="KAJ5067992.1"/>
    </source>
</evidence>
<accession>A0A9Q0R5E0</accession>
<sequence>MEDIQQTADHKNYSIPNVDTEIERIKESSKEPTIPIYFDGEGKIYNINFQQIPEEIHKKQSKQKEKKPTELNKKQKLLKEYEPHDLFELPKFPNIPDYKTFSDYEQAVLSWKIDIENKIGYCNLPHVLGRVYPRPFLHKEQSEKTFDFTDLSSDSQTPRSSDARKLSETQPILIKKSLSKDEDFPKTIQPKLQKGDTLPEFLEGTYLLMNRKESWKNRLIPSPPSAFHFSSYEEYEKAYKRWAKITIKTVPKIPLHSDQFSEIYGVITRQEKEKKRLLRKEVETALLFHRVAKKKRKKQMNKINFYYIWNEKINYLNSFTALNCNSTAYEVLNYITNGKTLRKRKEEEWKEMEQKQKEEEKEQAKKYQEKTQAKKDEEERTMILKLSLVNDIANVSKLSRTDPSRGTWFSIDKKYKEQITQFIQTLFQRRQRNLNEFKSFTKPLVGKMHGILPKSQILSVELGAIEKSNFLDYQEILAKRRNDLPRQIINETYDCPVEIKGQMTLFTIPKYDLSFSLNLESCSNFDYNSKCREQLSKIEREYQLQKLNSWYYPTKLSPQLLQNERREVEELIKNDEISTDILLEILKKPMKLDIFTEMLADSIIFRNREYPYIQLFLSCITQDNLHIVLSLLESSSSFLIHTKVAQFISETLQRNFAKSLIEKMINERDIKNMYYIAYSMNLLDGIYIQPIPPKFSHIITNDEYEKIEKSMLCYYYLDLINQKVTKPDQKFLYLTLATDISKIKTELIKTIIELIYCNSGFVKNHVFKYFASNSYSISRYYVFIFENLILMQENAITQIFQSNETNILEKFGQLSRSKLSHIRFGLRRIWNLMIRKEDWKNFLIKKFSENIHILMSSMSPLIPNKKEDDESEFIENDEQDRKPPYFIILLHDFFEIILKKSDAKMEHNSLLNELVTHEVFMQLLSRLGYYIKECLDNETLIYIASIMRMFVNVFSKFHLIHTKATGNPNNKNHLIIEYQELKDLLYIVSAAPRSLDKMKAYIFSILCKFVQSEEVFSLFKQNPSSFAQIISFFHQCKSAELGKKLWKFVFVTMLYNQGFVTYLIESDQYKSLNSLISSSSHPSILDNGLTTLSDVFNISLFEEKRLEMNFPPSRPNTKNSVKSIEKEAKNFNKFYLENVFFVKIHMVYKNLKSNKIDGKRLINLSKVYRAISKNPLCAKIYSSCMKNENYKEGFLFLESLLEDADPKSKKGSIIKTLKSTFHIKRKTQSNTNPTLLEKN</sequence>
<dbReference type="GO" id="GO:1904515">
    <property type="term" value="P:positive regulation of TORC2 signaling"/>
    <property type="evidence" value="ECO:0007669"/>
    <property type="project" value="TreeGrafter"/>
</dbReference>
<dbReference type="PANTHER" id="PTHR37516:SF1">
    <property type="entry name" value="SCA1 COMPLEX SCAFFOLD PROTEIN SCAA"/>
    <property type="match status" value="1"/>
</dbReference>
<dbReference type="OrthoDB" id="18066at2759"/>
<dbReference type="AlphaFoldDB" id="A0A9Q0R5E0"/>
<feature type="region of interest" description="Disordered" evidence="2">
    <location>
        <begin position="148"/>
        <end position="167"/>
    </location>
</feature>
<evidence type="ECO:0000313" key="4">
    <source>
        <dbReference type="Proteomes" id="UP001149090"/>
    </source>
</evidence>
<feature type="coiled-coil region" evidence="1">
    <location>
        <begin position="342"/>
        <end position="381"/>
    </location>
</feature>
<keyword evidence="4" id="KW-1185">Reference proteome</keyword>
<comment type="caution">
    <text evidence="3">The sequence shown here is derived from an EMBL/GenBank/DDBJ whole genome shotgun (WGS) entry which is preliminary data.</text>
</comment>
<evidence type="ECO:0000256" key="2">
    <source>
        <dbReference type="SAM" id="MobiDB-lite"/>
    </source>
</evidence>
<organism evidence="3 4">
    <name type="scientific">Anaeramoeba ignava</name>
    <name type="common">Anaerobic marine amoeba</name>
    <dbReference type="NCBI Taxonomy" id="1746090"/>
    <lineage>
        <taxon>Eukaryota</taxon>
        <taxon>Metamonada</taxon>
        <taxon>Anaeramoebidae</taxon>
        <taxon>Anaeramoeba</taxon>
    </lineage>
</organism>
<name>A0A9Q0R5E0_ANAIG</name>
<reference evidence="3" key="1">
    <citation type="submission" date="2022-10" db="EMBL/GenBank/DDBJ databases">
        <title>Novel sulphate-reducing endosymbionts in the free-living metamonad Anaeramoeba.</title>
        <authorList>
            <person name="Jerlstrom-Hultqvist J."/>
            <person name="Cepicka I."/>
            <person name="Gallot-Lavallee L."/>
            <person name="Salas-Leiva D."/>
            <person name="Curtis B.A."/>
            <person name="Zahonova K."/>
            <person name="Pipaliya S."/>
            <person name="Dacks J."/>
            <person name="Roger A.J."/>
        </authorList>
    </citation>
    <scope>NUCLEOTIDE SEQUENCE</scope>
    <source>
        <strain evidence="3">BMAN</strain>
    </source>
</reference>
<proteinExistence type="predicted"/>
<protein>
    <submittedName>
        <fullName evidence="3">Sca1 complex scaffold protein scaa</fullName>
    </submittedName>
</protein>
<dbReference type="InterPro" id="IPR037474">
    <property type="entry name" value="ScaA"/>
</dbReference>
<dbReference type="Proteomes" id="UP001149090">
    <property type="component" value="Unassembled WGS sequence"/>
</dbReference>
<keyword evidence="1" id="KW-0175">Coiled coil</keyword>
<dbReference type="PANTHER" id="PTHR37516">
    <property type="entry name" value="SCA1 COMPLEX SCAFFOLD PROTEIN SCAA"/>
    <property type="match status" value="1"/>
</dbReference>
<feature type="compositionally biased region" description="Polar residues" evidence="2">
    <location>
        <begin position="150"/>
        <end position="160"/>
    </location>
</feature>
<evidence type="ECO:0000256" key="1">
    <source>
        <dbReference type="SAM" id="Coils"/>
    </source>
</evidence>
<dbReference type="EMBL" id="JAPDFW010000122">
    <property type="protein sequence ID" value="KAJ5067992.1"/>
    <property type="molecule type" value="Genomic_DNA"/>
</dbReference>
<dbReference type="GO" id="GO:0005886">
    <property type="term" value="C:plasma membrane"/>
    <property type="evidence" value="ECO:0007669"/>
    <property type="project" value="TreeGrafter"/>
</dbReference>